<dbReference type="AlphaFoldDB" id="A0A9X9X060"/>
<organism evidence="2 3">
    <name type="scientific">Neoroseomonas soli</name>
    <dbReference type="NCBI Taxonomy" id="1081025"/>
    <lineage>
        <taxon>Bacteria</taxon>
        <taxon>Pseudomonadati</taxon>
        <taxon>Pseudomonadota</taxon>
        <taxon>Alphaproteobacteria</taxon>
        <taxon>Acetobacterales</taxon>
        <taxon>Acetobacteraceae</taxon>
        <taxon>Neoroseomonas</taxon>
    </lineage>
</organism>
<dbReference type="InterPro" id="IPR050383">
    <property type="entry name" value="GlyoxalaseI/FosfomycinResist"/>
</dbReference>
<protein>
    <submittedName>
        <fullName evidence="2">VOC family protein</fullName>
    </submittedName>
</protein>
<dbReference type="RefSeq" id="WP_246514447.1">
    <property type="nucleotide sequence ID" value="NZ_JAAEDM010000050.1"/>
</dbReference>
<dbReference type="Gene3D" id="3.10.180.10">
    <property type="entry name" value="2,3-Dihydroxybiphenyl 1,2-Dioxygenase, domain 1"/>
    <property type="match status" value="1"/>
</dbReference>
<evidence type="ECO:0000259" key="1">
    <source>
        <dbReference type="PROSITE" id="PS51819"/>
    </source>
</evidence>
<dbReference type="EMBL" id="JAAEDM010000050">
    <property type="protein sequence ID" value="MBR0672789.1"/>
    <property type="molecule type" value="Genomic_DNA"/>
</dbReference>
<dbReference type="InterPro" id="IPR029068">
    <property type="entry name" value="Glyas_Bleomycin-R_OHBP_Dase"/>
</dbReference>
<reference evidence="2" key="2">
    <citation type="journal article" date="2021" name="Syst. Appl. Microbiol.">
        <title>Roseomonas hellenica sp. nov., isolated from roots of wild-growing Alkanna tinctoria.</title>
        <authorList>
            <person name="Rat A."/>
            <person name="Naranjo H.D."/>
            <person name="Lebbe L."/>
            <person name="Cnockaert M."/>
            <person name="Krigas N."/>
            <person name="Grigoriadou K."/>
            <person name="Maloupa E."/>
            <person name="Willems A."/>
        </authorList>
    </citation>
    <scope>NUCLEOTIDE SEQUENCE</scope>
    <source>
        <strain evidence="2">LMG 31231</strain>
    </source>
</reference>
<feature type="domain" description="VOC" evidence="1">
    <location>
        <begin position="9"/>
        <end position="137"/>
    </location>
</feature>
<dbReference type="InterPro" id="IPR037523">
    <property type="entry name" value="VOC_core"/>
</dbReference>
<dbReference type="Pfam" id="PF00903">
    <property type="entry name" value="Glyoxalase"/>
    <property type="match status" value="1"/>
</dbReference>
<dbReference type="PANTHER" id="PTHR21366:SF31">
    <property type="entry name" value="METALLOTHIOL TRANSFERASE FOSB"/>
    <property type="match status" value="1"/>
</dbReference>
<sequence length="167" mass="18539">MDTPAPVRAFHHVAYRCGDSGATRRFYEDFLGLPLAEAFVIEQTKTGRATSVLHSFYRLGDGTFLAFFEVPDSPFPFKAQHDFDLHVAMEVAPEALEPMLARGRAAGIETRGPADHGVMRSIYFRDPDGYVVELTAKTPSHDAAMDPARNGARDRLEAWQRRKATAA</sequence>
<gene>
    <name evidence="2" type="ORF">GXW76_16535</name>
</gene>
<dbReference type="PROSITE" id="PS51819">
    <property type="entry name" value="VOC"/>
    <property type="match status" value="1"/>
</dbReference>
<evidence type="ECO:0000313" key="2">
    <source>
        <dbReference type="EMBL" id="MBR0672789.1"/>
    </source>
</evidence>
<comment type="caution">
    <text evidence="2">The sequence shown here is derived from an EMBL/GenBank/DDBJ whole genome shotgun (WGS) entry which is preliminary data.</text>
</comment>
<dbReference type="Proteomes" id="UP001138751">
    <property type="component" value="Unassembled WGS sequence"/>
</dbReference>
<name>A0A9X9X060_9PROT</name>
<dbReference type="SUPFAM" id="SSF54593">
    <property type="entry name" value="Glyoxalase/Bleomycin resistance protein/Dihydroxybiphenyl dioxygenase"/>
    <property type="match status" value="1"/>
</dbReference>
<dbReference type="InterPro" id="IPR004360">
    <property type="entry name" value="Glyas_Fos-R_dOase_dom"/>
</dbReference>
<reference evidence="2" key="1">
    <citation type="submission" date="2020-01" db="EMBL/GenBank/DDBJ databases">
        <authorList>
            <person name="Rat A."/>
        </authorList>
    </citation>
    <scope>NUCLEOTIDE SEQUENCE</scope>
    <source>
        <strain evidence="2">LMG 31231</strain>
    </source>
</reference>
<dbReference type="PANTHER" id="PTHR21366">
    <property type="entry name" value="GLYOXALASE FAMILY PROTEIN"/>
    <property type="match status" value="1"/>
</dbReference>
<evidence type="ECO:0000313" key="3">
    <source>
        <dbReference type="Proteomes" id="UP001138751"/>
    </source>
</evidence>
<accession>A0A9X9X060</accession>
<dbReference type="CDD" id="cd06587">
    <property type="entry name" value="VOC"/>
    <property type="match status" value="1"/>
</dbReference>
<keyword evidence="3" id="KW-1185">Reference proteome</keyword>
<proteinExistence type="predicted"/>